<name>A0A844ZQ19_9SPHN</name>
<reference evidence="2 3" key="1">
    <citation type="submission" date="2019-12" db="EMBL/GenBank/DDBJ databases">
        <title>Genomic-based taxomic classification of the family Erythrobacteraceae.</title>
        <authorList>
            <person name="Xu L."/>
        </authorList>
    </citation>
    <scope>NUCLEOTIDE SEQUENCE [LARGE SCALE GENOMIC DNA]</scope>
    <source>
        <strain evidence="2 3">JCM 16339</strain>
    </source>
</reference>
<feature type="transmembrane region" description="Helical" evidence="1">
    <location>
        <begin position="84"/>
        <end position="103"/>
    </location>
</feature>
<dbReference type="InterPro" id="IPR025291">
    <property type="entry name" value="DUF4153"/>
</dbReference>
<feature type="transmembrane region" description="Helical" evidence="1">
    <location>
        <begin position="27"/>
        <end position="47"/>
    </location>
</feature>
<keyword evidence="1" id="KW-0472">Membrane</keyword>
<feature type="transmembrane region" description="Helical" evidence="1">
    <location>
        <begin position="194"/>
        <end position="211"/>
    </location>
</feature>
<dbReference type="Proteomes" id="UP000435243">
    <property type="component" value="Unassembled WGS sequence"/>
</dbReference>
<feature type="transmembrane region" description="Helical" evidence="1">
    <location>
        <begin position="150"/>
        <end position="174"/>
    </location>
</feature>
<keyword evidence="1" id="KW-1133">Transmembrane helix</keyword>
<evidence type="ECO:0000256" key="1">
    <source>
        <dbReference type="SAM" id="Phobius"/>
    </source>
</evidence>
<keyword evidence="3" id="KW-1185">Reference proteome</keyword>
<dbReference type="RefSeq" id="WP_160591442.1">
    <property type="nucleotide sequence ID" value="NZ_BAAAFP010000003.1"/>
</dbReference>
<feature type="transmembrane region" description="Helical" evidence="1">
    <location>
        <begin position="293"/>
        <end position="318"/>
    </location>
</feature>
<feature type="transmembrane region" description="Helical" evidence="1">
    <location>
        <begin position="223"/>
        <end position="249"/>
    </location>
</feature>
<accession>A0A844ZQ19</accession>
<organism evidence="2 3">
    <name type="scientific">Alteraurantiacibacter aestuarii</name>
    <dbReference type="NCBI Taxonomy" id="650004"/>
    <lineage>
        <taxon>Bacteria</taxon>
        <taxon>Pseudomonadati</taxon>
        <taxon>Pseudomonadota</taxon>
        <taxon>Alphaproteobacteria</taxon>
        <taxon>Sphingomonadales</taxon>
        <taxon>Erythrobacteraceae</taxon>
        <taxon>Alteraurantiacibacter</taxon>
    </lineage>
</organism>
<feature type="transmembrane region" description="Helical" evidence="1">
    <location>
        <begin position="261"/>
        <end position="281"/>
    </location>
</feature>
<gene>
    <name evidence="2" type="ORF">GRI32_09060</name>
</gene>
<feature type="transmembrane region" description="Helical" evidence="1">
    <location>
        <begin position="365"/>
        <end position="385"/>
    </location>
</feature>
<sequence>MTEGEAPAARAAQVSAQANAQAPLSDWLPLPWILAGLLALAGLLIYFLTDGHETRPLNAAITAFIFFGSICAAFSIGQDRVREPAIFAVLAGLVMAGLTYNAVVMQDHMAGAEFGFAAGVFASIIALPLFQAGFHRTRFATEYRITHFHVWTDAVSSAGALAFTGLSWIMLVLLNGLLDLVGIDLISTLMDKDWFALMWSGGAFGAALGVLRNNLKIIGSLQSVVLMVLSLLAVPLALALVVFLVALLASGGQALWDATDAATPVLLACALGSYVLANVIIRDEDEARSPNRIMRITSLVLAAGILPLAVFAAISMGIRIDQYGLAPERIWALVTIIIAVAYGLAYWVGLVRGRKARWTAFLRRANLHLAAATCVAALILALPILDFGGISARNQVARLEAGRVTPQEFDYAALRWDFGDAGREVLADLAAGEGEVAQLALAAQAQTERPYSPMRRASAEGFTGKLRVQSDDPTLRPIVLAFLQFEPWQCGEICVAVDLGMDDQGRRDVAFVQAHGYQRVLIDEEGNGRPFNEQSPDERQPLTLDSVIEVRDEVSRHIYLDGRRIGPPLVDAAVTEPAEVPLIAVPPAE</sequence>
<evidence type="ECO:0000313" key="2">
    <source>
        <dbReference type="EMBL" id="MXO88887.1"/>
    </source>
</evidence>
<feature type="transmembrane region" description="Helical" evidence="1">
    <location>
        <begin position="59"/>
        <end position="77"/>
    </location>
</feature>
<feature type="transmembrane region" description="Helical" evidence="1">
    <location>
        <begin position="330"/>
        <end position="353"/>
    </location>
</feature>
<keyword evidence="1" id="KW-0812">Transmembrane</keyword>
<feature type="transmembrane region" description="Helical" evidence="1">
    <location>
        <begin position="109"/>
        <end position="130"/>
    </location>
</feature>
<dbReference type="OrthoDB" id="7402611at2"/>
<dbReference type="EMBL" id="WTYY01000004">
    <property type="protein sequence ID" value="MXO88887.1"/>
    <property type="molecule type" value="Genomic_DNA"/>
</dbReference>
<dbReference type="AlphaFoldDB" id="A0A844ZQ19"/>
<dbReference type="Pfam" id="PF13687">
    <property type="entry name" value="DUF4153"/>
    <property type="match status" value="1"/>
</dbReference>
<comment type="caution">
    <text evidence="2">The sequence shown here is derived from an EMBL/GenBank/DDBJ whole genome shotgun (WGS) entry which is preliminary data.</text>
</comment>
<protein>
    <submittedName>
        <fullName evidence="2">DUF4153 domain-containing protein</fullName>
    </submittedName>
</protein>
<proteinExistence type="predicted"/>
<evidence type="ECO:0000313" key="3">
    <source>
        <dbReference type="Proteomes" id="UP000435243"/>
    </source>
</evidence>